<organism evidence="2 3">
    <name type="scientific">Agaribacter marinus</name>
    <dbReference type="NCBI Taxonomy" id="1431249"/>
    <lineage>
        <taxon>Bacteria</taxon>
        <taxon>Pseudomonadati</taxon>
        <taxon>Pseudomonadota</taxon>
        <taxon>Gammaproteobacteria</taxon>
        <taxon>Alteromonadales</taxon>
        <taxon>Alteromonadaceae</taxon>
        <taxon>Agaribacter</taxon>
    </lineage>
</organism>
<evidence type="ECO:0008006" key="4">
    <source>
        <dbReference type="Google" id="ProtNLM"/>
    </source>
</evidence>
<dbReference type="Gene3D" id="3.40.190.10">
    <property type="entry name" value="Periplasmic binding protein-like II"/>
    <property type="match status" value="2"/>
</dbReference>
<evidence type="ECO:0000313" key="3">
    <source>
        <dbReference type="Proteomes" id="UP001156601"/>
    </source>
</evidence>
<gene>
    <name evidence="2" type="ORF">GCM10007852_33470</name>
</gene>
<feature type="signal peptide" evidence="1">
    <location>
        <begin position="1"/>
        <end position="20"/>
    </location>
</feature>
<comment type="caution">
    <text evidence="2">The sequence shown here is derived from an EMBL/GenBank/DDBJ whole genome shotgun (WGS) entry which is preliminary data.</text>
</comment>
<reference evidence="2" key="2">
    <citation type="submission" date="2023-01" db="EMBL/GenBank/DDBJ databases">
        <title>Draft genome sequence of Agaribacter marinus strain NBRC 110023.</title>
        <authorList>
            <person name="Sun Q."/>
            <person name="Mori K."/>
        </authorList>
    </citation>
    <scope>NUCLEOTIDE SEQUENCE</scope>
    <source>
        <strain evidence="2">NBRC 110023</strain>
    </source>
</reference>
<dbReference type="SUPFAM" id="SSF53850">
    <property type="entry name" value="Periplasmic binding protein-like II"/>
    <property type="match status" value="1"/>
</dbReference>
<dbReference type="RefSeq" id="WP_284218849.1">
    <property type="nucleotide sequence ID" value="NZ_BSOT01000009.1"/>
</dbReference>
<proteinExistence type="predicted"/>
<evidence type="ECO:0000313" key="2">
    <source>
        <dbReference type="EMBL" id="GLR72439.1"/>
    </source>
</evidence>
<dbReference type="AlphaFoldDB" id="A0AA37WLG1"/>
<dbReference type="EMBL" id="BSOT01000009">
    <property type="protein sequence ID" value="GLR72439.1"/>
    <property type="molecule type" value="Genomic_DNA"/>
</dbReference>
<protein>
    <recommendedName>
        <fullName evidence="4">Solute-binding protein family 3/N-terminal domain-containing protein</fullName>
    </recommendedName>
</protein>
<keyword evidence="1" id="KW-0732">Signal</keyword>
<sequence length="258" mass="28950">MGKLVVGFFFILLFSAFSMATNQLKLVGNTVATLIDEKDQPARLIDLVTAGFDKLEIEVTATTQAWSGSGLRSGKFIGYIDHYSLNSQKTNYIYSLPYAKISLHIASIDDSASAINRLDQLAENRIGIERRFANTDILRVERRVKWSRADNFYENMLQISEQRVNFILADKIMLEEMNKLLIADGEKPLSLSPSSIIDVDVSVGLRSDGANAQKLLDDFNQRITALKVNGKDQEIYYPASTASSKLDPAVYNNILRKW</sequence>
<accession>A0AA37WLG1</accession>
<feature type="chain" id="PRO_5041411833" description="Solute-binding protein family 3/N-terminal domain-containing protein" evidence="1">
    <location>
        <begin position="21"/>
        <end position="258"/>
    </location>
</feature>
<name>A0AA37WLG1_9ALTE</name>
<dbReference type="Proteomes" id="UP001156601">
    <property type="component" value="Unassembled WGS sequence"/>
</dbReference>
<evidence type="ECO:0000256" key="1">
    <source>
        <dbReference type="SAM" id="SignalP"/>
    </source>
</evidence>
<reference evidence="2" key="1">
    <citation type="journal article" date="2014" name="Int. J. Syst. Evol. Microbiol.">
        <title>Complete genome sequence of Corynebacterium casei LMG S-19264T (=DSM 44701T), isolated from a smear-ripened cheese.</title>
        <authorList>
            <consortium name="US DOE Joint Genome Institute (JGI-PGF)"/>
            <person name="Walter F."/>
            <person name="Albersmeier A."/>
            <person name="Kalinowski J."/>
            <person name="Ruckert C."/>
        </authorList>
    </citation>
    <scope>NUCLEOTIDE SEQUENCE</scope>
    <source>
        <strain evidence="2">NBRC 110023</strain>
    </source>
</reference>
<keyword evidence="3" id="KW-1185">Reference proteome</keyword>